<evidence type="ECO:0000259" key="4">
    <source>
        <dbReference type="Pfam" id="PF01301"/>
    </source>
</evidence>
<dbReference type="PRINTS" id="PR00742">
    <property type="entry name" value="GLHYDRLASE35"/>
</dbReference>
<keyword evidence="6" id="KW-1185">Reference proteome</keyword>
<evidence type="ECO:0000313" key="6">
    <source>
        <dbReference type="Proteomes" id="UP001346149"/>
    </source>
</evidence>
<dbReference type="Pfam" id="PF01301">
    <property type="entry name" value="Glyco_hydro_35"/>
    <property type="match status" value="1"/>
</dbReference>
<dbReference type="InterPro" id="IPR017853">
    <property type="entry name" value="GH"/>
</dbReference>
<evidence type="ECO:0000256" key="2">
    <source>
        <dbReference type="ARBA" id="ARBA00009809"/>
    </source>
</evidence>
<organism evidence="5 6">
    <name type="scientific">Trapa natans</name>
    <name type="common">Water chestnut</name>
    <dbReference type="NCBI Taxonomy" id="22666"/>
    <lineage>
        <taxon>Eukaryota</taxon>
        <taxon>Viridiplantae</taxon>
        <taxon>Streptophyta</taxon>
        <taxon>Embryophyta</taxon>
        <taxon>Tracheophyta</taxon>
        <taxon>Spermatophyta</taxon>
        <taxon>Magnoliopsida</taxon>
        <taxon>eudicotyledons</taxon>
        <taxon>Gunneridae</taxon>
        <taxon>Pentapetalae</taxon>
        <taxon>rosids</taxon>
        <taxon>malvids</taxon>
        <taxon>Myrtales</taxon>
        <taxon>Lythraceae</taxon>
        <taxon>Trapa</taxon>
    </lineage>
</organism>
<name>A0AAN7M259_TRANT</name>
<protein>
    <recommendedName>
        <fullName evidence="3">beta-galactosidase</fullName>
        <ecNumber evidence="3">3.2.1.23</ecNumber>
    </recommendedName>
</protein>
<accession>A0AAN7M259</accession>
<dbReference type="GO" id="GO:0004565">
    <property type="term" value="F:beta-galactosidase activity"/>
    <property type="evidence" value="ECO:0007669"/>
    <property type="project" value="UniProtKB-EC"/>
</dbReference>
<dbReference type="PANTHER" id="PTHR23421">
    <property type="entry name" value="BETA-GALACTOSIDASE RELATED"/>
    <property type="match status" value="1"/>
</dbReference>
<dbReference type="SUPFAM" id="SSF51445">
    <property type="entry name" value="(Trans)glycosidases"/>
    <property type="match status" value="1"/>
</dbReference>
<dbReference type="Gene3D" id="3.20.20.80">
    <property type="entry name" value="Glycosidases"/>
    <property type="match status" value="1"/>
</dbReference>
<dbReference type="Proteomes" id="UP001346149">
    <property type="component" value="Unassembled WGS sequence"/>
</dbReference>
<dbReference type="EC" id="3.2.1.23" evidence="3"/>
<evidence type="ECO:0000256" key="3">
    <source>
        <dbReference type="ARBA" id="ARBA00012756"/>
    </source>
</evidence>
<proteinExistence type="inferred from homology"/>
<reference evidence="5 6" key="1">
    <citation type="journal article" date="2023" name="Hortic Res">
        <title>Pangenome of water caltrop reveals structural variations and asymmetric subgenome divergence after allopolyploidization.</title>
        <authorList>
            <person name="Zhang X."/>
            <person name="Chen Y."/>
            <person name="Wang L."/>
            <person name="Yuan Y."/>
            <person name="Fang M."/>
            <person name="Shi L."/>
            <person name="Lu R."/>
            <person name="Comes H.P."/>
            <person name="Ma Y."/>
            <person name="Chen Y."/>
            <person name="Huang G."/>
            <person name="Zhou Y."/>
            <person name="Zheng Z."/>
            <person name="Qiu Y."/>
        </authorList>
    </citation>
    <scope>NUCLEOTIDE SEQUENCE [LARGE SCALE GENOMIC DNA]</scope>
    <source>
        <strain evidence="5">F231</strain>
    </source>
</reference>
<gene>
    <name evidence="5" type="ORF">SAY86_020404</name>
</gene>
<feature type="domain" description="Glycoside hydrolase 35 catalytic" evidence="4">
    <location>
        <begin position="1"/>
        <end position="45"/>
    </location>
</feature>
<comment type="catalytic activity">
    <reaction evidence="1">
        <text>Hydrolysis of terminal non-reducing beta-D-galactose residues in beta-D-galactosides.</text>
        <dbReference type="EC" id="3.2.1.23"/>
    </reaction>
</comment>
<evidence type="ECO:0000256" key="1">
    <source>
        <dbReference type="ARBA" id="ARBA00001412"/>
    </source>
</evidence>
<sequence>MWTEAWTGWLTEFGGPMYQRPVEYLAFAVARFIQKGGSFVNYYMVRIAQTVILFLLRILFQVHGSYNEACLQYHGGTNFGRTGAGPFITTSYAPVDEYGTPSVIFSGLNHWDLVGSIVMH</sequence>
<dbReference type="InterPro" id="IPR031330">
    <property type="entry name" value="Gly_Hdrlase_35_cat"/>
</dbReference>
<evidence type="ECO:0000313" key="5">
    <source>
        <dbReference type="EMBL" id="KAK4789085.1"/>
    </source>
</evidence>
<dbReference type="AlphaFoldDB" id="A0AAN7M259"/>
<dbReference type="GO" id="GO:0005975">
    <property type="term" value="P:carbohydrate metabolic process"/>
    <property type="evidence" value="ECO:0007669"/>
    <property type="project" value="InterPro"/>
</dbReference>
<comment type="similarity">
    <text evidence="2">Belongs to the glycosyl hydrolase 35 family.</text>
</comment>
<dbReference type="EMBL" id="JAXQNO010000011">
    <property type="protein sequence ID" value="KAK4789085.1"/>
    <property type="molecule type" value="Genomic_DNA"/>
</dbReference>
<dbReference type="InterPro" id="IPR001944">
    <property type="entry name" value="Glycoside_Hdrlase_35"/>
</dbReference>
<comment type="caution">
    <text evidence="5">The sequence shown here is derived from an EMBL/GenBank/DDBJ whole genome shotgun (WGS) entry which is preliminary data.</text>
</comment>